<name>A0A918G3U0_9PSEU</name>
<reference evidence="2" key="1">
    <citation type="journal article" date="2014" name="Int. J. Syst. Evol. Microbiol.">
        <title>Complete genome sequence of Corynebacterium casei LMG S-19264T (=DSM 44701T), isolated from a smear-ripened cheese.</title>
        <authorList>
            <consortium name="US DOE Joint Genome Institute (JGI-PGF)"/>
            <person name="Walter F."/>
            <person name="Albersmeier A."/>
            <person name="Kalinowski J."/>
            <person name="Ruckert C."/>
        </authorList>
    </citation>
    <scope>NUCLEOTIDE SEQUENCE</scope>
    <source>
        <strain evidence="2">JCM 3276</strain>
    </source>
</reference>
<dbReference type="RefSeq" id="WP_189208778.1">
    <property type="nucleotide sequence ID" value="NZ_BMRB01000001.1"/>
</dbReference>
<accession>A0A918G3U0</accession>
<comment type="caution">
    <text evidence="2">The sequence shown here is derived from an EMBL/GenBank/DDBJ whole genome shotgun (WGS) entry which is preliminary data.</text>
</comment>
<sequence length="116" mass="11463">MNDRGAVTVEAAVAVVGLVVVLGFVLLGGSAAINQIRCVDAAREAARLAARGDPDAHAAAAELAPSGATVRLSYAGDTVDAHVESTGPLPGLTLVADARAVLEPGARQGETDAAPP</sequence>
<evidence type="ECO:0000313" key="3">
    <source>
        <dbReference type="Proteomes" id="UP000660680"/>
    </source>
</evidence>
<evidence type="ECO:0008006" key="4">
    <source>
        <dbReference type="Google" id="ProtNLM"/>
    </source>
</evidence>
<evidence type="ECO:0000313" key="2">
    <source>
        <dbReference type="EMBL" id="GGS17058.1"/>
    </source>
</evidence>
<evidence type="ECO:0000256" key="1">
    <source>
        <dbReference type="SAM" id="Phobius"/>
    </source>
</evidence>
<dbReference type="InterPro" id="IPR049790">
    <property type="entry name" value="Rv3655c/TadE"/>
</dbReference>
<dbReference type="NCBIfam" id="NF041390">
    <property type="entry name" value="TadE_Rv3655c"/>
    <property type="match status" value="1"/>
</dbReference>
<keyword evidence="3" id="KW-1185">Reference proteome</keyword>
<reference evidence="2" key="2">
    <citation type="submission" date="2020-09" db="EMBL/GenBank/DDBJ databases">
        <authorList>
            <person name="Sun Q."/>
            <person name="Ohkuma M."/>
        </authorList>
    </citation>
    <scope>NUCLEOTIDE SEQUENCE</scope>
    <source>
        <strain evidence="2">JCM 3276</strain>
    </source>
</reference>
<dbReference type="EMBL" id="BMRB01000001">
    <property type="protein sequence ID" value="GGS17058.1"/>
    <property type="molecule type" value="Genomic_DNA"/>
</dbReference>
<keyword evidence="1" id="KW-0472">Membrane</keyword>
<feature type="transmembrane region" description="Helical" evidence="1">
    <location>
        <begin position="12"/>
        <end position="33"/>
    </location>
</feature>
<dbReference type="Proteomes" id="UP000660680">
    <property type="component" value="Unassembled WGS sequence"/>
</dbReference>
<proteinExistence type="predicted"/>
<gene>
    <name evidence="2" type="ORF">GCM10010171_06670</name>
</gene>
<keyword evidence="1" id="KW-0812">Transmembrane</keyword>
<dbReference type="AlphaFoldDB" id="A0A918G3U0"/>
<organism evidence="2 3">
    <name type="scientific">Actinokineospora fastidiosa</name>
    <dbReference type="NCBI Taxonomy" id="1816"/>
    <lineage>
        <taxon>Bacteria</taxon>
        <taxon>Bacillati</taxon>
        <taxon>Actinomycetota</taxon>
        <taxon>Actinomycetes</taxon>
        <taxon>Pseudonocardiales</taxon>
        <taxon>Pseudonocardiaceae</taxon>
        <taxon>Actinokineospora</taxon>
    </lineage>
</organism>
<keyword evidence="1" id="KW-1133">Transmembrane helix</keyword>
<protein>
    <recommendedName>
        <fullName evidence="4">Pilus assembly protein TadE</fullName>
    </recommendedName>
</protein>